<accession>A0A1F6MRJ0</accession>
<organism evidence="6 7">
    <name type="scientific">Candidatus Magasanikbacteria bacterium RIFCSPLOWO2_12_FULL_43_12</name>
    <dbReference type="NCBI Taxonomy" id="1798692"/>
    <lineage>
        <taxon>Bacteria</taxon>
        <taxon>Candidatus Magasanikiibacteriota</taxon>
    </lineage>
</organism>
<dbReference type="Pfam" id="PF00496">
    <property type="entry name" value="SBP_bac_5"/>
    <property type="match status" value="1"/>
</dbReference>
<dbReference type="GO" id="GO:1904680">
    <property type="term" value="F:peptide transmembrane transporter activity"/>
    <property type="evidence" value="ECO:0007669"/>
    <property type="project" value="TreeGrafter"/>
</dbReference>
<keyword evidence="3" id="KW-0732">Signal</keyword>
<evidence type="ECO:0000313" key="6">
    <source>
        <dbReference type="EMBL" id="OGH74247.1"/>
    </source>
</evidence>
<dbReference type="STRING" id="1798692.A3G00_02760"/>
<dbReference type="InterPro" id="IPR030678">
    <property type="entry name" value="Peptide/Ni-bd"/>
</dbReference>
<reference evidence="6 7" key="1">
    <citation type="journal article" date="2016" name="Nat. Commun.">
        <title>Thousands of microbial genomes shed light on interconnected biogeochemical processes in an aquifer system.</title>
        <authorList>
            <person name="Anantharaman K."/>
            <person name="Brown C.T."/>
            <person name="Hug L.A."/>
            <person name="Sharon I."/>
            <person name="Castelle C.J."/>
            <person name="Probst A.J."/>
            <person name="Thomas B.C."/>
            <person name="Singh A."/>
            <person name="Wilkins M.J."/>
            <person name="Karaoz U."/>
            <person name="Brodie E.L."/>
            <person name="Williams K.H."/>
            <person name="Hubbard S.S."/>
            <person name="Banfield J.F."/>
        </authorList>
    </citation>
    <scope>NUCLEOTIDE SEQUENCE [LARGE SCALE GENOMIC DNA]</scope>
</reference>
<dbReference type="Gene3D" id="3.10.105.10">
    <property type="entry name" value="Dipeptide-binding Protein, Domain 3"/>
    <property type="match status" value="1"/>
</dbReference>
<evidence type="ECO:0000256" key="4">
    <source>
        <dbReference type="SAM" id="MobiDB-lite"/>
    </source>
</evidence>
<dbReference type="AlphaFoldDB" id="A0A1F6MRJ0"/>
<evidence type="ECO:0000256" key="3">
    <source>
        <dbReference type="ARBA" id="ARBA00022729"/>
    </source>
</evidence>
<keyword evidence="2" id="KW-0813">Transport</keyword>
<dbReference type="EMBL" id="MFQN01000021">
    <property type="protein sequence ID" value="OGH74247.1"/>
    <property type="molecule type" value="Genomic_DNA"/>
</dbReference>
<gene>
    <name evidence="6" type="ORF">A3G00_02760</name>
</gene>
<comment type="caution">
    <text evidence="6">The sequence shown here is derived from an EMBL/GenBank/DDBJ whole genome shotgun (WGS) entry which is preliminary data.</text>
</comment>
<dbReference type="PANTHER" id="PTHR30290:SF9">
    <property type="entry name" value="OLIGOPEPTIDE-BINDING PROTEIN APPA"/>
    <property type="match status" value="1"/>
</dbReference>
<dbReference type="Gene3D" id="3.40.190.10">
    <property type="entry name" value="Periplasmic binding protein-like II"/>
    <property type="match status" value="1"/>
</dbReference>
<feature type="region of interest" description="Disordered" evidence="4">
    <location>
        <begin position="446"/>
        <end position="482"/>
    </location>
</feature>
<dbReference type="SUPFAM" id="SSF53850">
    <property type="entry name" value="Periplasmic binding protein-like II"/>
    <property type="match status" value="1"/>
</dbReference>
<dbReference type="InterPro" id="IPR039424">
    <property type="entry name" value="SBP_5"/>
</dbReference>
<feature type="compositionally biased region" description="Polar residues" evidence="4">
    <location>
        <begin position="470"/>
        <end position="482"/>
    </location>
</feature>
<protein>
    <recommendedName>
        <fullName evidence="5">Solute-binding protein family 5 domain-containing protein</fullName>
    </recommendedName>
</protein>
<dbReference type="GO" id="GO:0015833">
    <property type="term" value="P:peptide transport"/>
    <property type="evidence" value="ECO:0007669"/>
    <property type="project" value="TreeGrafter"/>
</dbReference>
<dbReference type="GO" id="GO:0042597">
    <property type="term" value="C:periplasmic space"/>
    <property type="evidence" value="ECO:0007669"/>
    <property type="project" value="UniProtKB-ARBA"/>
</dbReference>
<feature type="domain" description="Solute-binding protein family 5" evidence="5">
    <location>
        <begin position="139"/>
        <end position="452"/>
    </location>
</feature>
<evidence type="ECO:0000259" key="5">
    <source>
        <dbReference type="Pfam" id="PF00496"/>
    </source>
</evidence>
<dbReference type="PANTHER" id="PTHR30290">
    <property type="entry name" value="PERIPLASMIC BINDING COMPONENT OF ABC TRANSPORTER"/>
    <property type="match status" value="1"/>
</dbReference>
<proteinExistence type="inferred from homology"/>
<dbReference type="PIRSF" id="PIRSF002741">
    <property type="entry name" value="MppA"/>
    <property type="match status" value="1"/>
</dbReference>
<comment type="similarity">
    <text evidence="1">Belongs to the bacterial solute-binding protein 5 family.</text>
</comment>
<sequence>MVSSLFSYLKNITVKIVRRCRAKPLKSVRHDFKLLQRAKGRFWPKFSQLWHVRRLFSPAEKKVIKISFFVLLLSLSWVGWRFTDAHIVQMPANGGRYVEAVVGSPKSVNPVFASTNDVDMDIARLVFSGLMRYDAKHRLVPDLAVKYDLNADKKIYTFELRRDVFWHDGNPFTAKDVQFTIETIQNPAVNSPLFVSFQGVEISVVDDYTIRFVLPEPFGQFLSILIVGILPEHVWFDVPPEQMRFSNLNLQPIGTGPFMFKKLAKDDTGYIYSYELERFDKYFRQSPFLDEFVFQFFPEYEGSAGAIEAFRGQKVDGLNFVPHALRDKVERKHVVLHTPQLPQYTALFFNQDNQPILKEKSVRLALAKAIDKEKILQQVLKNEGSVINGPILPGFAGYDANIGAIARSIEEANKLLDEKWPRVTSENYREKRKTELWKFWEDGQKTTSSTANGTATSTPDEAAKQRAETDINSQLDSELSTPQTFYRQDKQGKILELNLVTVKNEEYRKAAEIIAGLWQEIGVKVNLKFYEVREFSREVLKPRNYDILLYGEIVGDDPDPFPFWHSSQIDYPGLNLSRYLNRNADALIEKARTAVNEDERTGLYKKFQELLATELPAVFLYMPTYTYATTDRVNGLGVERISRPADRFADVTGWYVKTNGQWQW</sequence>
<name>A0A1F6MRJ0_9BACT</name>
<dbReference type="GO" id="GO:0043190">
    <property type="term" value="C:ATP-binding cassette (ABC) transporter complex"/>
    <property type="evidence" value="ECO:0007669"/>
    <property type="project" value="InterPro"/>
</dbReference>
<dbReference type="InterPro" id="IPR000914">
    <property type="entry name" value="SBP_5_dom"/>
</dbReference>
<evidence type="ECO:0000256" key="2">
    <source>
        <dbReference type="ARBA" id="ARBA00022448"/>
    </source>
</evidence>
<feature type="compositionally biased region" description="Low complexity" evidence="4">
    <location>
        <begin position="446"/>
        <end position="458"/>
    </location>
</feature>
<evidence type="ECO:0000313" key="7">
    <source>
        <dbReference type="Proteomes" id="UP000178347"/>
    </source>
</evidence>
<evidence type="ECO:0000256" key="1">
    <source>
        <dbReference type="ARBA" id="ARBA00005695"/>
    </source>
</evidence>
<dbReference type="Proteomes" id="UP000178347">
    <property type="component" value="Unassembled WGS sequence"/>
</dbReference>